<dbReference type="AlphaFoldDB" id="A0A2T4UDV1"/>
<dbReference type="EMBL" id="PYYB01000003">
    <property type="protein sequence ID" value="PTL55681.1"/>
    <property type="molecule type" value="Genomic_DNA"/>
</dbReference>
<sequence>MPTVISPSVTPTPTVAVRAATPQDLPALRRLAALETAPVPTGDVLVGVVDGDVVAAVPVGGGRPVADPFRHTADIVSMLEIRAARLGRPAATDAHPRRPARLMRRPFGVRTRSAT</sequence>
<gene>
    <name evidence="2" type="ORF">C7Y72_18795</name>
</gene>
<feature type="region of interest" description="Disordered" evidence="1">
    <location>
        <begin position="88"/>
        <end position="115"/>
    </location>
</feature>
<keyword evidence="3" id="KW-1185">Reference proteome</keyword>
<comment type="caution">
    <text evidence="2">The sequence shown here is derived from an EMBL/GenBank/DDBJ whole genome shotgun (WGS) entry which is preliminary data.</text>
</comment>
<dbReference type="Proteomes" id="UP000240739">
    <property type="component" value="Unassembled WGS sequence"/>
</dbReference>
<protein>
    <recommendedName>
        <fullName evidence="4">GNAT family N-acetyltransferase</fullName>
    </recommendedName>
</protein>
<reference evidence="2 3" key="1">
    <citation type="submission" date="2018-03" db="EMBL/GenBank/DDBJ databases">
        <title>Aquarubrobacter algicola gen. nov., sp. nov., a novel actinobacterium isolated from shallow eutrophic lake during the end of cyanobacterial harmful algal blooms.</title>
        <authorList>
            <person name="Chun S.J."/>
        </authorList>
    </citation>
    <scope>NUCLEOTIDE SEQUENCE [LARGE SCALE GENOMIC DNA]</scope>
    <source>
        <strain evidence="2 3">Seoho-28</strain>
    </source>
</reference>
<evidence type="ECO:0000313" key="3">
    <source>
        <dbReference type="Proteomes" id="UP000240739"/>
    </source>
</evidence>
<name>A0A2T4UDV1_9ACTN</name>
<evidence type="ECO:0000256" key="1">
    <source>
        <dbReference type="SAM" id="MobiDB-lite"/>
    </source>
</evidence>
<proteinExistence type="predicted"/>
<accession>A0A2T4UDV1</accession>
<evidence type="ECO:0008006" key="4">
    <source>
        <dbReference type="Google" id="ProtNLM"/>
    </source>
</evidence>
<dbReference type="RefSeq" id="WP_107570724.1">
    <property type="nucleotide sequence ID" value="NZ_PYYB01000003.1"/>
</dbReference>
<organism evidence="2 3">
    <name type="scientific">Paraconexibacter algicola</name>
    <dbReference type="NCBI Taxonomy" id="2133960"/>
    <lineage>
        <taxon>Bacteria</taxon>
        <taxon>Bacillati</taxon>
        <taxon>Actinomycetota</taxon>
        <taxon>Thermoleophilia</taxon>
        <taxon>Solirubrobacterales</taxon>
        <taxon>Paraconexibacteraceae</taxon>
        <taxon>Paraconexibacter</taxon>
    </lineage>
</organism>
<evidence type="ECO:0000313" key="2">
    <source>
        <dbReference type="EMBL" id="PTL55681.1"/>
    </source>
</evidence>